<evidence type="ECO:0000313" key="1">
    <source>
        <dbReference type="EMBL" id="PKY56247.1"/>
    </source>
</evidence>
<dbReference type="EMBL" id="LLXI01002115">
    <property type="protein sequence ID" value="PKY56247.1"/>
    <property type="molecule type" value="Genomic_DNA"/>
</dbReference>
<organism evidence="1 2">
    <name type="scientific">Rhizophagus irregularis</name>
    <dbReference type="NCBI Taxonomy" id="588596"/>
    <lineage>
        <taxon>Eukaryota</taxon>
        <taxon>Fungi</taxon>
        <taxon>Fungi incertae sedis</taxon>
        <taxon>Mucoromycota</taxon>
        <taxon>Glomeromycotina</taxon>
        <taxon>Glomeromycetes</taxon>
        <taxon>Glomerales</taxon>
        <taxon>Glomeraceae</taxon>
        <taxon>Rhizophagus</taxon>
    </lineage>
</organism>
<dbReference type="Proteomes" id="UP000234323">
    <property type="component" value="Unassembled WGS sequence"/>
</dbReference>
<gene>
    <name evidence="1" type="ORF">RhiirA4_448656</name>
</gene>
<comment type="caution">
    <text evidence="1">The sequence shown here is derived from an EMBL/GenBank/DDBJ whole genome shotgun (WGS) entry which is preliminary data.</text>
</comment>
<protein>
    <submittedName>
        <fullName evidence="1">Uncharacterized protein</fullName>
    </submittedName>
</protein>
<keyword evidence="2" id="KW-1185">Reference proteome</keyword>
<sequence length="245" mass="28385">MYSNGNNIIEVFHAPDLKMGDKSSDPKYIENIRIDFNVTIQIFIFDDKYKHFQGNEEAIFVNNPLTKAKLLQFSNNFYIHTNEYVEIKLSRTVKKVIRHGFKEYLGIPPEYEEQYILKGEYISRKNKIFDQQQDPAATILGSLGVIGGAWGVATVFYATLFGVDNLRPWGILQTSCFGISRKTKHKLTAKLSEISETQKYDDTKKIIAIPQNQINAMQKEIKIIRMILHEYVIDMDYLEKETQTL</sequence>
<reference evidence="1 2" key="1">
    <citation type="submission" date="2015-10" db="EMBL/GenBank/DDBJ databases">
        <title>Genome analyses suggest a sexual origin of heterokaryosis in a supposedly ancient asexual fungus.</title>
        <authorList>
            <person name="Ropars J."/>
            <person name="Sedzielewska K."/>
            <person name="Noel J."/>
            <person name="Charron P."/>
            <person name="Farinelli L."/>
            <person name="Marton T."/>
            <person name="Kruger M."/>
            <person name="Pelin A."/>
            <person name="Brachmann A."/>
            <person name="Corradi N."/>
        </authorList>
    </citation>
    <scope>NUCLEOTIDE SEQUENCE [LARGE SCALE GENOMIC DNA]</scope>
    <source>
        <strain evidence="1 2">A4</strain>
    </source>
</reference>
<proteinExistence type="predicted"/>
<name>A0A2I1HBJ5_9GLOM</name>
<dbReference type="AlphaFoldDB" id="A0A2I1HBJ5"/>
<evidence type="ECO:0000313" key="2">
    <source>
        <dbReference type="Proteomes" id="UP000234323"/>
    </source>
</evidence>
<accession>A0A2I1HBJ5</accession>